<proteinExistence type="predicted"/>
<keyword evidence="2" id="KW-1185">Reference proteome</keyword>
<evidence type="ECO:0000313" key="2">
    <source>
        <dbReference type="Proteomes" id="UP000030745"/>
    </source>
</evidence>
<dbReference type="EMBL" id="KK583201">
    <property type="protein sequence ID" value="KDO30408.1"/>
    <property type="molecule type" value="Genomic_DNA"/>
</dbReference>
<dbReference type="VEuPathDB" id="FungiDB:SPRG_04322"/>
<dbReference type="GeneID" id="24126772"/>
<dbReference type="InterPro" id="IPR032675">
    <property type="entry name" value="LRR_dom_sf"/>
</dbReference>
<accession>A0A067CIR0</accession>
<dbReference type="SUPFAM" id="SSF52047">
    <property type="entry name" value="RNI-like"/>
    <property type="match status" value="1"/>
</dbReference>
<evidence type="ECO:0008006" key="3">
    <source>
        <dbReference type="Google" id="ProtNLM"/>
    </source>
</evidence>
<dbReference type="Proteomes" id="UP000030745">
    <property type="component" value="Unassembled WGS sequence"/>
</dbReference>
<dbReference type="OMA" id="HANDMKA"/>
<protein>
    <recommendedName>
        <fullName evidence="3">F-box domain-containing protein</fullName>
    </recommendedName>
</protein>
<name>A0A067CIR0_SAPPC</name>
<organism evidence="1 2">
    <name type="scientific">Saprolegnia parasitica (strain CBS 223.65)</name>
    <dbReference type="NCBI Taxonomy" id="695850"/>
    <lineage>
        <taxon>Eukaryota</taxon>
        <taxon>Sar</taxon>
        <taxon>Stramenopiles</taxon>
        <taxon>Oomycota</taxon>
        <taxon>Saprolegniomycetes</taxon>
        <taxon>Saprolegniales</taxon>
        <taxon>Saprolegniaceae</taxon>
        <taxon>Saprolegnia</taxon>
    </lineage>
</organism>
<dbReference type="Gene3D" id="3.80.10.10">
    <property type="entry name" value="Ribonuclease Inhibitor"/>
    <property type="match status" value="1"/>
</dbReference>
<gene>
    <name evidence="1" type="ORF">SPRG_04322</name>
</gene>
<evidence type="ECO:0000313" key="1">
    <source>
        <dbReference type="EMBL" id="KDO30408.1"/>
    </source>
</evidence>
<sequence length="334" mass="35868">MADNKRQTRVARPTPPDALALPHVVEAIATCLRDQADFSSYLHAVPRSLWTPALTAFLACNTTPPQRMALPPSVLVLLAATLPLRPRIELEFVTRDAARLASLVAVLGPSLSSVTIHLSSNGVANGRGRAMSDLLLQGCPHLRRVIISVVPRRANQLVELNDALGVVAHPHMDHDAVIAFCEALQASTTLRDVVSNVPSLGGFHGRTLPVSLIILDWESRANEIVDDATLTDLATAVGRTQLKYLVCNAFGQLATFPAAAPMLAQLQWLIVSGLHANDMKALIDGLSSVPSLTSLSLHKCSLSSSMELLRETLATTCVHLAKLTVRDQHPTRDG</sequence>
<dbReference type="AlphaFoldDB" id="A0A067CIR0"/>
<dbReference type="RefSeq" id="XP_012198643.1">
    <property type="nucleotide sequence ID" value="XM_012343253.1"/>
</dbReference>
<reference evidence="1 2" key="1">
    <citation type="journal article" date="2013" name="PLoS Genet.">
        <title>Distinctive expansion of potential virulence genes in the genome of the oomycete fish pathogen Saprolegnia parasitica.</title>
        <authorList>
            <person name="Jiang R.H."/>
            <person name="de Bruijn I."/>
            <person name="Haas B.J."/>
            <person name="Belmonte R."/>
            <person name="Lobach L."/>
            <person name="Christie J."/>
            <person name="van den Ackerveken G."/>
            <person name="Bottin A."/>
            <person name="Bulone V."/>
            <person name="Diaz-Moreno S.M."/>
            <person name="Dumas B."/>
            <person name="Fan L."/>
            <person name="Gaulin E."/>
            <person name="Govers F."/>
            <person name="Grenville-Briggs L.J."/>
            <person name="Horner N.R."/>
            <person name="Levin J.Z."/>
            <person name="Mammella M."/>
            <person name="Meijer H.J."/>
            <person name="Morris P."/>
            <person name="Nusbaum C."/>
            <person name="Oome S."/>
            <person name="Phillips A.J."/>
            <person name="van Rooyen D."/>
            <person name="Rzeszutek E."/>
            <person name="Saraiva M."/>
            <person name="Secombes C.J."/>
            <person name="Seidl M.F."/>
            <person name="Snel B."/>
            <person name="Stassen J.H."/>
            <person name="Sykes S."/>
            <person name="Tripathy S."/>
            <person name="van den Berg H."/>
            <person name="Vega-Arreguin J.C."/>
            <person name="Wawra S."/>
            <person name="Young S.K."/>
            <person name="Zeng Q."/>
            <person name="Dieguez-Uribeondo J."/>
            <person name="Russ C."/>
            <person name="Tyler B.M."/>
            <person name="van West P."/>
        </authorList>
    </citation>
    <scope>NUCLEOTIDE SEQUENCE [LARGE SCALE GENOMIC DNA]</scope>
    <source>
        <strain evidence="1 2">CBS 223.65</strain>
    </source>
</reference>
<dbReference type="KEGG" id="spar:SPRG_04322"/>